<comment type="caution">
    <text evidence="1">The sequence shown here is derived from an EMBL/GenBank/DDBJ whole genome shotgun (WGS) entry which is preliminary data.</text>
</comment>
<organism evidence="1 2">
    <name type="scientific">Brachionus calyciflorus</name>
    <dbReference type="NCBI Taxonomy" id="104777"/>
    <lineage>
        <taxon>Eukaryota</taxon>
        <taxon>Metazoa</taxon>
        <taxon>Spiralia</taxon>
        <taxon>Gnathifera</taxon>
        <taxon>Rotifera</taxon>
        <taxon>Eurotatoria</taxon>
        <taxon>Monogononta</taxon>
        <taxon>Pseudotrocha</taxon>
        <taxon>Ploima</taxon>
        <taxon>Brachionidae</taxon>
        <taxon>Brachionus</taxon>
    </lineage>
</organism>
<reference evidence="1" key="1">
    <citation type="submission" date="2021-02" db="EMBL/GenBank/DDBJ databases">
        <authorList>
            <person name="Nowell W R."/>
        </authorList>
    </citation>
    <scope>NUCLEOTIDE SEQUENCE</scope>
    <source>
        <strain evidence="1">Ploen Becks lab</strain>
    </source>
</reference>
<evidence type="ECO:0000313" key="2">
    <source>
        <dbReference type="Proteomes" id="UP000663879"/>
    </source>
</evidence>
<dbReference type="AlphaFoldDB" id="A0A814RW20"/>
<gene>
    <name evidence="1" type="ORF">OXX778_LOCUS22783</name>
</gene>
<protein>
    <submittedName>
        <fullName evidence="1">Uncharacterized protein</fullName>
    </submittedName>
</protein>
<accession>A0A814RW20</accession>
<proteinExistence type="predicted"/>
<evidence type="ECO:0000313" key="1">
    <source>
        <dbReference type="EMBL" id="CAF1138195.1"/>
    </source>
</evidence>
<keyword evidence="2" id="KW-1185">Reference proteome</keyword>
<name>A0A814RW20_9BILA</name>
<sequence>ISSTLIDLFFHNGDLVDETCVVNCPFSDHKFVLANLLLIKPNSVSKIIECRSLSDSNLLKLCNFFNSFFTSISSSSNSSVKESSEFIQKQMSNLNPKKDQIFKFSFTTPKEIDELLTAIQTSSGP</sequence>
<feature type="non-terminal residue" evidence="1">
    <location>
        <position position="1"/>
    </location>
</feature>
<dbReference type="EMBL" id="CAJNOC010010259">
    <property type="protein sequence ID" value="CAF1138195.1"/>
    <property type="molecule type" value="Genomic_DNA"/>
</dbReference>
<dbReference type="Proteomes" id="UP000663879">
    <property type="component" value="Unassembled WGS sequence"/>
</dbReference>